<feature type="binding site" evidence="10">
    <location>
        <begin position="292"/>
        <end position="295"/>
    </location>
    <ligand>
        <name>GMP</name>
        <dbReference type="ChEBI" id="CHEBI:58115"/>
    </ligand>
</feature>
<keyword evidence="5" id="KW-0692">RNA repair</keyword>
<dbReference type="GO" id="GO:0005525">
    <property type="term" value="F:GTP binding"/>
    <property type="evidence" value="ECO:0007669"/>
    <property type="project" value="UniProtKB-KW"/>
</dbReference>
<dbReference type="GO" id="GO:0006281">
    <property type="term" value="P:DNA repair"/>
    <property type="evidence" value="ECO:0007669"/>
    <property type="project" value="TreeGrafter"/>
</dbReference>
<name>A0A285EI00_9ACTN</name>
<evidence type="ECO:0000313" key="12">
    <source>
        <dbReference type="EMBL" id="SNX97656.1"/>
    </source>
</evidence>
<feature type="binding site" evidence="10">
    <location>
        <begin position="316"/>
        <end position="319"/>
    </location>
    <ligand>
        <name>GMP</name>
        <dbReference type="ChEBI" id="CHEBI:58115"/>
    </ligand>
</feature>
<dbReference type="InterPro" id="IPR036025">
    <property type="entry name" value="RtcB-like_sf"/>
</dbReference>
<dbReference type="Pfam" id="PF01139">
    <property type="entry name" value="RtcB"/>
    <property type="match status" value="1"/>
</dbReference>
<dbReference type="InterPro" id="IPR052915">
    <property type="entry name" value="RtcB-like"/>
</dbReference>
<dbReference type="GO" id="GO:0030145">
    <property type="term" value="F:manganese ion binding"/>
    <property type="evidence" value="ECO:0007669"/>
    <property type="project" value="TreeGrafter"/>
</dbReference>
<keyword evidence="3 11" id="KW-0479">Metal-binding</keyword>
<dbReference type="PANTHER" id="PTHR43749:SF2">
    <property type="entry name" value="RNA-SPLICING LIGASE RTCB"/>
    <property type="match status" value="1"/>
</dbReference>
<dbReference type="Proteomes" id="UP000219514">
    <property type="component" value="Unassembled WGS sequence"/>
</dbReference>
<feature type="binding site" evidence="11">
    <location>
        <position position="152"/>
    </location>
    <ligand>
        <name>Mn(2+)</name>
        <dbReference type="ChEBI" id="CHEBI:29035"/>
        <label>1</label>
    </ligand>
</feature>
<reference evidence="12 13" key="1">
    <citation type="submission" date="2017-09" db="EMBL/GenBank/DDBJ databases">
        <authorList>
            <person name="Ehlers B."/>
            <person name="Leendertz F.H."/>
        </authorList>
    </citation>
    <scope>NUCLEOTIDE SEQUENCE [LARGE SCALE GENOMIC DNA]</scope>
    <source>
        <strain evidence="12 13">DSM 46844</strain>
    </source>
</reference>
<feature type="binding site" evidence="11">
    <location>
        <position position="169"/>
    </location>
    <ligand>
        <name>Mn(2+)</name>
        <dbReference type="ChEBI" id="CHEBI:29035"/>
        <label>2</label>
    </ligand>
</feature>
<keyword evidence="2 12" id="KW-0436">Ligase</keyword>
<dbReference type="SUPFAM" id="SSF103365">
    <property type="entry name" value="Hypothetical protein PH1602"/>
    <property type="match status" value="1"/>
</dbReference>
<proteinExistence type="predicted"/>
<accession>A0A285EI00</accession>
<feature type="active site" description="GMP-histidine intermediate" evidence="9">
    <location>
        <position position="316"/>
    </location>
</feature>
<sequence>MVEKISDRLLNWASILEPTTRLQAERTASMPFIAPHMALMPDAHLGKGATVGSVIPTDGAIIPAAVGVDIGCGMNAVRTQFTADDLRGRNLSTLHEQISRAVPLSAGRYNKKLRDSAAARVAELRDLPGAAQADGVAHNWPLQLGSLGSGNHFIEVSLDEADRVWLFLHSGSRGVGNRLASKHIRVAQDLARARELDLPDRDLAYLEEGTPEFDSYVEALHWAQRFAYLNREEMMDRVAEQVSRFLTTEVERQVEISCHHNYTEREEHYGRSVWLSRKGAISARRGQEGLIPGSMGAASYVVVGKGNPEALMSAPHGAGRNHSRGQARRMFTRADLDRRMKGIAWGRSDAFLDEHPDAYKPIDQVMSDASDLVEVRHTLRQVVNVKGD</sequence>
<evidence type="ECO:0000256" key="9">
    <source>
        <dbReference type="PIRSR" id="PIRSR601233-1"/>
    </source>
</evidence>
<dbReference type="GO" id="GO:0170057">
    <property type="term" value="F:RNA ligase (GTP) activity"/>
    <property type="evidence" value="ECO:0007669"/>
    <property type="project" value="UniProtKB-EC"/>
</dbReference>
<evidence type="ECO:0000256" key="6">
    <source>
        <dbReference type="ARBA" id="ARBA00023134"/>
    </source>
</evidence>
<dbReference type="GO" id="GO:0003909">
    <property type="term" value="F:DNA ligase activity"/>
    <property type="evidence" value="ECO:0007669"/>
    <property type="project" value="TreeGrafter"/>
</dbReference>
<dbReference type="AlphaFoldDB" id="A0A285EI00"/>
<protein>
    <recommendedName>
        <fullName evidence="1">3'-phosphate/5'-hydroxy nucleic acid ligase</fullName>
        <ecNumber evidence="1">6.5.1.8</ecNumber>
    </recommendedName>
</protein>
<evidence type="ECO:0000256" key="1">
    <source>
        <dbReference type="ARBA" id="ARBA00012726"/>
    </source>
</evidence>
<evidence type="ECO:0000256" key="7">
    <source>
        <dbReference type="ARBA" id="ARBA00023211"/>
    </source>
</evidence>
<evidence type="ECO:0000256" key="4">
    <source>
        <dbReference type="ARBA" id="ARBA00022741"/>
    </source>
</evidence>
<comment type="catalytic activity">
    <reaction evidence="8">
        <text>a 3'-end 3'-phospho-ribonucleotide-RNA + a 5'-end dephospho-ribonucleoside-RNA + GTP = a ribonucleotidyl-ribonucleotide-RNA + GMP + diphosphate</text>
        <dbReference type="Rhea" id="RHEA:68076"/>
        <dbReference type="Rhea" id="RHEA-COMP:10463"/>
        <dbReference type="Rhea" id="RHEA-COMP:13936"/>
        <dbReference type="Rhea" id="RHEA-COMP:17355"/>
        <dbReference type="ChEBI" id="CHEBI:33019"/>
        <dbReference type="ChEBI" id="CHEBI:37565"/>
        <dbReference type="ChEBI" id="CHEBI:58115"/>
        <dbReference type="ChEBI" id="CHEBI:83062"/>
        <dbReference type="ChEBI" id="CHEBI:138284"/>
        <dbReference type="ChEBI" id="CHEBI:173118"/>
        <dbReference type="EC" id="6.5.1.8"/>
    </reaction>
</comment>
<feature type="binding site" evidence="10">
    <location>
        <begin position="151"/>
        <end position="155"/>
    </location>
    <ligand>
        <name>GMP</name>
        <dbReference type="ChEBI" id="CHEBI:58115"/>
    </ligand>
</feature>
<dbReference type="RefSeq" id="WP_221201696.1">
    <property type="nucleotide sequence ID" value="NZ_JACHXB010000007.1"/>
</dbReference>
<keyword evidence="7 11" id="KW-0464">Manganese</keyword>
<evidence type="ECO:0000256" key="11">
    <source>
        <dbReference type="PIRSR" id="PIRSR601233-3"/>
    </source>
</evidence>
<evidence type="ECO:0000256" key="3">
    <source>
        <dbReference type="ARBA" id="ARBA00022723"/>
    </source>
</evidence>
<evidence type="ECO:0000256" key="8">
    <source>
        <dbReference type="ARBA" id="ARBA00047746"/>
    </source>
</evidence>
<evidence type="ECO:0000256" key="2">
    <source>
        <dbReference type="ARBA" id="ARBA00022598"/>
    </source>
</evidence>
<feature type="binding site" evidence="10">
    <location>
        <position position="386"/>
    </location>
    <ligand>
        <name>GMP</name>
        <dbReference type="ChEBI" id="CHEBI:58115"/>
    </ligand>
</feature>
<dbReference type="GO" id="GO:0042245">
    <property type="term" value="P:RNA repair"/>
    <property type="evidence" value="ECO:0007669"/>
    <property type="project" value="UniProtKB-KW"/>
</dbReference>
<feature type="binding site" evidence="11">
    <location>
        <position position="260"/>
    </location>
    <ligand>
        <name>Mn(2+)</name>
        <dbReference type="ChEBI" id="CHEBI:29035"/>
        <label>2</label>
    </ligand>
</feature>
<dbReference type="EMBL" id="OBDO01000008">
    <property type="protein sequence ID" value="SNX97656.1"/>
    <property type="molecule type" value="Genomic_DNA"/>
</dbReference>
<keyword evidence="4 10" id="KW-0547">Nucleotide-binding</keyword>
<evidence type="ECO:0000313" key="13">
    <source>
        <dbReference type="Proteomes" id="UP000219514"/>
    </source>
</evidence>
<feature type="binding site" evidence="10">
    <location>
        <begin position="260"/>
        <end position="261"/>
    </location>
    <ligand>
        <name>GMP</name>
        <dbReference type="ChEBI" id="CHEBI:58115"/>
    </ligand>
</feature>
<organism evidence="12 13">
    <name type="scientific">Geodermatophilus sabuli</name>
    <dbReference type="NCBI Taxonomy" id="1564158"/>
    <lineage>
        <taxon>Bacteria</taxon>
        <taxon>Bacillati</taxon>
        <taxon>Actinomycetota</taxon>
        <taxon>Actinomycetes</taxon>
        <taxon>Geodermatophilales</taxon>
        <taxon>Geodermatophilaceae</taxon>
        <taxon>Geodermatophilus</taxon>
    </lineage>
</organism>
<evidence type="ECO:0000256" key="10">
    <source>
        <dbReference type="PIRSR" id="PIRSR601233-2"/>
    </source>
</evidence>
<evidence type="ECO:0000256" key="5">
    <source>
        <dbReference type="ARBA" id="ARBA00022800"/>
    </source>
</evidence>
<gene>
    <name evidence="12" type="ORF">SAMN06893097_10820</name>
</gene>
<dbReference type="Gene3D" id="3.90.1860.10">
    <property type="entry name" value="tRNA-splicing ligase RtcB"/>
    <property type="match status" value="1"/>
</dbReference>
<comment type="cofactor">
    <cofactor evidence="11">
        <name>Mn(2+)</name>
        <dbReference type="ChEBI" id="CHEBI:29035"/>
    </cofactor>
    <text evidence="11">Binds 2 manganese ions per subunit.</text>
</comment>
<feature type="binding site" evidence="11">
    <location>
        <position position="69"/>
    </location>
    <ligand>
        <name>Mn(2+)</name>
        <dbReference type="ChEBI" id="CHEBI:29035"/>
        <label>1</label>
    </ligand>
</feature>
<dbReference type="PANTHER" id="PTHR43749">
    <property type="entry name" value="RNA-SPLICING LIGASE RTCB"/>
    <property type="match status" value="1"/>
</dbReference>
<dbReference type="GO" id="GO:0006396">
    <property type="term" value="P:RNA processing"/>
    <property type="evidence" value="ECO:0007669"/>
    <property type="project" value="InterPro"/>
</dbReference>
<keyword evidence="13" id="KW-1185">Reference proteome</keyword>
<feature type="binding site" evidence="10">
    <location>
        <position position="299"/>
    </location>
    <ligand>
        <name>GMP</name>
        <dbReference type="ChEBI" id="CHEBI:58115"/>
    </ligand>
</feature>
<dbReference type="InterPro" id="IPR001233">
    <property type="entry name" value="RtcB"/>
</dbReference>
<keyword evidence="6 10" id="KW-0342">GTP-binding</keyword>
<dbReference type="EC" id="6.5.1.8" evidence="1"/>